<gene>
    <name evidence="2" type="ORF">EIL87_03025</name>
</gene>
<dbReference type="EMBL" id="RSAA01000002">
    <property type="protein sequence ID" value="RRO19965.1"/>
    <property type="molecule type" value="Genomic_DNA"/>
</dbReference>
<feature type="region of interest" description="Disordered" evidence="1">
    <location>
        <begin position="102"/>
        <end position="126"/>
    </location>
</feature>
<proteinExistence type="predicted"/>
<organism evidence="2 3">
    <name type="scientific">Saccharopolyspora rhizosphaerae</name>
    <dbReference type="NCBI Taxonomy" id="2492662"/>
    <lineage>
        <taxon>Bacteria</taxon>
        <taxon>Bacillati</taxon>
        <taxon>Actinomycetota</taxon>
        <taxon>Actinomycetes</taxon>
        <taxon>Pseudonocardiales</taxon>
        <taxon>Pseudonocardiaceae</taxon>
        <taxon>Saccharopolyspora</taxon>
    </lineage>
</organism>
<evidence type="ECO:0000313" key="3">
    <source>
        <dbReference type="Proteomes" id="UP000274515"/>
    </source>
</evidence>
<dbReference type="OrthoDB" id="3173471at2"/>
<evidence type="ECO:0000256" key="1">
    <source>
        <dbReference type="SAM" id="MobiDB-lite"/>
    </source>
</evidence>
<reference evidence="2 3" key="1">
    <citation type="submission" date="2018-11" db="EMBL/GenBank/DDBJ databases">
        <title>Saccharopolyspora rhizosphaerae sp. nov., an actinomycete isolated from rhizosphere soil in Thailand.</title>
        <authorList>
            <person name="Intra B."/>
            <person name="Euanorasetr J."/>
            <person name="Take A."/>
            <person name="Inahashi Y."/>
            <person name="Mori M."/>
            <person name="Panbangred W."/>
            <person name="Matsumoto A."/>
        </authorList>
    </citation>
    <scope>NUCLEOTIDE SEQUENCE [LARGE SCALE GENOMIC DNA]</scope>
    <source>
        <strain evidence="2 3">H219</strain>
    </source>
</reference>
<sequence length="126" mass="13619">MTFGVANCDAMLRAGVVGWGELRRFLRHHGRYYGSRTAKRAFALLDSRAESIPESVLRVHLNLAGLHRVPQVDVHDECGHFVARVDLAIEQRKVAIEYDVSGTPLSRSGSATCTADAASTSAVGPS</sequence>
<protein>
    <submittedName>
        <fullName evidence="2">Uncharacterized protein</fullName>
    </submittedName>
</protein>
<name>A0A426K3D5_9PSEU</name>
<keyword evidence="3" id="KW-1185">Reference proteome</keyword>
<feature type="compositionally biased region" description="Low complexity" evidence="1">
    <location>
        <begin position="110"/>
        <end position="126"/>
    </location>
</feature>
<dbReference type="Proteomes" id="UP000274515">
    <property type="component" value="Unassembled WGS sequence"/>
</dbReference>
<accession>A0A426K3D5</accession>
<evidence type="ECO:0000313" key="2">
    <source>
        <dbReference type="EMBL" id="RRO19965.1"/>
    </source>
</evidence>
<comment type="caution">
    <text evidence="2">The sequence shown here is derived from an EMBL/GenBank/DDBJ whole genome shotgun (WGS) entry which is preliminary data.</text>
</comment>
<dbReference type="RefSeq" id="WP_125088591.1">
    <property type="nucleotide sequence ID" value="NZ_RSAA01000002.1"/>
</dbReference>
<dbReference type="AlphaFoldDB" id="A0A426K3D5"/>